<accession>A0A7S0XEX3</accession>
<keyword evidence="2" id="KW-1133">Transmembrane helix</keyword>
<dbReference type="GO" id="GO:0005634">
    <property type="term" value="C:nucleus"/>
    <property type="evidence" value="ECO:0007669"/>
    <property type="project" value="InterPro"/>
</dbReference>
<dbReference type="EMBL" id="HBFC01030890">
    <property type="protein sequence ID" value="CAD8718486.1"/>
    <property type="molecule type" value="Transcribed_RNA"/>
</dbReference>
<feature type="transmembrane region" description="Helical" evidence="2">
    <location>
        <begin position="901"/>
        <end position="921"/>
    </location>
</feature>
<dbReference type="InterPro" id="IPR036893">
    <property type="entry name" value="SBP_sf"/>
</dbReference>
<evidence type="ECO:0000256" key="2">
    <source>
        <dbReference type="SAM" id="Phobius"/>
    </source>
</evidence>
<evidence type="ECO:0000256" key="1">
    <source>
        <dbReference type="SAM" id="MobiDB-lite"/>
    </source>
</evidence>
<feature type="transmembrane region" description="Helical" evidence="2">
    <location>
        <begin position="735"/>
        <end position="755"/>
    </location>
</feature>
<dbReference type="Gene3D" id="4.10.1100.10">
    <property type="entry name" value="Transcription factor, SBP-box domain"/>
    <property type="match status" value="1"/>
</dbReference>
<dbReference type="AlphaFoldDB" id="A0A7S0XEX3"/>
<evidence type="ECO:0008006" key="4">
    <source>
        <dbReference type="Google" id="ProtNLM"/>
    </source>
</evidence>
<protein>
    <recommendedName>
        <fullName evidence="4">Transmembrane protein</fullName>
    </recommendedName>
</protein>
<sequence length="1005" mass="110754">MARTEELRREVQVQPSTSKREMLRRARDERARGKHLKMQAKRDEMVRKGVKCCDVVGCSEPRTARGRRICAVHRGAKELVLEGETMIHRWCMHCYALHALSAFSSASRTICAEKYEFRRQRRVDRMNANTPEPEEVVGEEMLAPAPSQHIVTAATLSAEATSEYLRTHVYDVLDLKLDMHPAVIAAANDTFLWHAAAAVRPNGCFQPTRAGTPAAAAMAPGCTQLTMSSMLLDDNSSGGGNSGGGGDGAGYGGGTRYSRERVLRTVASVGTTSLLQGERWGVTLASNGGADDDEGGVYCATAHGGRVLTEHKGLSWPTEARPPLCVVANANISVDMSGAPQPVAVRWFGDGINVKSFTTNDVTPPVVSCRVPPSSHTSILSVQVLAHGRGMGSEFQHILVLPNDDEWNIGFAREIEGLYNLTVWPPLLSGAMSVRETTRKHQLRCIVTTDLAWLLCAEESCAVYENRTVIARAVRIVSGLRQVFTHGAGCPLLQRRLRHIEQDLLDADADAPERNGEDSEPDTDRMSCLGAEVADSDHCPLGHAALTTTTKGSVLLQSERVLYIHSTAALIVLLSQTITVVKSKAWGLPLFTVARIHVLGFIYAMLFTFGVRNLSVRRWVTRQYEGMGITPRWSVRVFTDLIVFTITAQNAFISTLFCTPEATRLPNMWVIPPMIQASITTMAGFLRAEDSSLSTAYYAVPAQAALSASIYHAVHYYTFGHARFIDVAFSGMHTWIFWMWVVPAAITIFAVRSAYGDRSQPGRLPQTAGARRGLGTTSRTPLIETLCGFHPKSLETKFQSEKLHNTNAMLPRLRVIFCVILLAYHHKVLNGCAQLPPVVIRDCTVSVGTLCVTIACAHLFQSASKIRIVSVFHPYDGLVTACFFHFVWIEDALVFFTRDGAALYCYAIQAWCCNLLLAVAYGVSPAHYWTTCVVSSASSALKLWIFYNRWPVSEFSRMSSFKREAMQLAACFAVWTVVTLLVVLGVEYRHRRRFIANGARKLHHG</sequence>
<feature type="transmembrane region" description="Helical" evidence="2">
    <location>
        <begin position="593"/>
        <end position="614"/>
    </location>
</feature>
<name>A0A7S0XEX3_9CHLO</name>
<keyword evidence="2" id="KW-0812">Transmembrane</keyword>
<reference evidence="3" key="1">
    <citation type="submission" date="2021-01" db="EMBL/GenBank/DDBJ databases">
        <authorList>
            <person name="Corre E."/>
            <person name="Pelletier E."/>
            <person name="Niang G."/>
            <person name="Scheremetjew M."/>
            <person name="Finn R."/>
            <person name="Kale V."/>
            <person name="Holt S."/>
            <person name="Cochrane G."/>
            <person name="Meng A."/>
            <person name="Brown T."/>
            <person name="Cohen L."/>
        </authorList>
    </citation>
    <scope>NUCLEOTIDE SEQUENCE</scope>
    <source>
        <strain evidence="3">SL-175</strain>
    </source>
</reference>
<feature type="compositionally biased region" description="Basic and acidic residues" evidence="1">
    <location>
        <begin position="18"/>
        <end position="31"/>
    </location>
</feature>
<gene>
    <name evidence="3" type="ORF">MANT1106_LOCUS18328</name>
</gene>
<feature type="transmembrane region" description="Helical" evidence="2">
    <location>
        <begin position="635"/>
        <end position="657"/>
    </location>
</feature>
<dbReference type="GO" id="GO:0003677">
    <property type="term" value="F:DNA binding"/>
    <property type="evidence" value="ECO:0007669"/>
    <property type="project" value="InterPro"/>
</dbReference>
<feature type="region of interest" description="Disordered" evidence="1">
    <location>
        <begin position="1"/>
        <end position="33"/>
    </location>
</feature>
<keyword evidence="2" id="KW-0472">Membrane</keyword>
<feature type="transmembrane region" description="Helical" evidence="2">
    <location>
        <begin position="669"/>
        <end position="688"/>
    </location>
</feature>
<evidence type="ECO:0000313" key="3">
    <source>
        <dbReference type="EMBL" id="CAD8718486.1"/>
    </source>
</evidence>
<feature type="transmembrane region" description="Helical" evidence="2">
    <location>
        <begin position="695"/>
        <end position="715"/>
    </location>
</feature>
<organism evidence="3">
    <name type="scientific">Mantoniella antarctica</name>
    <dbReference type="NCBI Taxonomy" id="81844"/>
    <lineage>
        <taxon>Eukaryota</taxon>
        <taxon>Viridiplantae</taxon>
        <taxon>Chlorophyta</taxon>
        <taxon>Mamiellophyceae</taxon>
        <taxon>Mamiellales</taxon>
        <taxon>Mamiellaceae</taxon>
        <taxon>Mantoniella</taxon>
    </lineage>
</organism>
<feature type="compositionally biased region" description="Basic and acidic residues" evidence="1">
    <location>
        <begin position="1"/>
        <end position="11"/>
    </location>
</feature>
<feature type="transmembrane region" description="Helical" evidence="2">
    <location>
        <begin position="967"/>
        <end position="986"/>
    </location>
</feature>
<proteinExistence type="predicted"/>